<evidence type="ECO:0000313" key="1">
    <source>
        <dbReference type="EMBL" id="NHN35513.1"/>
    </source>
</evidence>
<dbReference type="EMBL" id="JAAOIW010000041">
    <property type="protein sequence ID" value="NHN35513.1"/>
    <property type="molecule type" value="Genomic_DNA"/>
</dbReference>
<gene>
    <name evidence="1" type="ORF">G9U52_38150</name>
</gene>
<protein>
    <submittedName>
        <fullName evidence="1">Uncharacterized protein</fullName>
    </submittedName>
</protein>
<sequence length="202" mass="23991">MLIKLNTLFSGIIQLFSSLFIFKSELDRLAAENEGLRSLIKNQKEYYKDYTKMLQESLKEERFENLKLVDQLEAAHTSLEVEKGRYYFLAQDFNLLEKQIRLVENMYATKSNLNQYKRIQKKNNSDWIVQRINDETTILNQFKVLMCSKTFIGDWVVYYLDYGHIRTERISQRVGLTTYLSLNTLLSRCQDAEQIKKIGKRD</sequence>
<evidence type="ECO:0000313" key="2">
    <source>
        <dbReference type="Proteomes" id="UP001165962"/>
    </source>
</evidence>
<dbReference type="Proteomes" id="UP001165962">
    <property type="component" value="Unassembled WGS sequence"/>
</dbReference>
<accession>A0ABX0JHQ9</accession>
<reference evidence="1" key="1">
    <citation type="submission" date="2020-03" db="EMBL/GenBank/DDBJ databases">
        <title>Draft sequencing of Paenibacilllus sp. S3N08.</title>
        <authorList>
            <person name="Kim D.-U."/>
        </authorList>
    </citation>
    <scope>NUCLEOTIDE SEQUENCE</scope>
    <source>
        <strain evidence="1">S3N08</strain>
    </source>
</reference>
<organism evidence="1 2">
    <name type="scientific">Paenibacillus agricola</name>
    <dbReference type="NCBI Taxonomy" id="2716264"/>
    <lineage>
        <taxon>Bacteria</taxon>
        <taxon>Bacillati</taxon>
        <taxon>Bacillota</taxon>
        <taxon>Bacilli</taxon>
        <taxon>Bacillales</taxon>
        <taxon>Paenibacillaceae</taxon>
        <taxon>Paenibacillus</taxon>
    </lineage>
</organism>
<dbReference type="RefSeq" id="WP_166158506.1">
    <property type="nucleotide sequence ID" value="NZ_JAAOIW010000041.1"/>
</dbReference>
<comment type="caution">
    <text evidence="1">The sequence shown here is derived from an EMBL/GenBank/DDBJ whole genome shotgun (WGS) entry which is preliminary data.</text>
</comment>
<name>A0ABX0JHQ9_9BACL</name>
<keyword evidence="2" id="KW-1185">Reference proteome</keyword>
<proteinExistence type="predicted"/>